<protein>
    <submittedName>
        <fullName evidence="1">Uncharacterized protein</fullName>
    </submittedName>
</protein>
<name>A0ABY0QML4_CLOCO</name>
<reference evidence="1 2" key="1">
    <citation type="submission" date="2016-10" db="EMBL/GenBank/DDBJ databases">
        <authorList>
            <person name="Varghese N."/>
            <person name="Submissions S."/>
        </authorList>
    </citation>
    <scope>NUCLEOTIDE SEQUENCE [LARGE SCALE GENOMIC DNA]</scope>
    <source>
        <strain evidence="1 2">NLAE-zl-C224</strain>
    </source>
</reference>
<evidence type="ECO:0000313" key="1">
    <source>
        <dbReference type="EMBL" id="SDL27427.1"/>
    </source>
</evidence>
<accession>A0ABY0QML4</accession>
<sequence>LAKLKRAINKNVNLDIIENGNWRMENYGYFRFV</sequence>
<gene>
    <name evidence="1" type="ORF">SAMN05216497_11545</name>
</gene>
<proteinExistence type="predicted"/>
<keyword evidence="2" id="KW-1185">Reference proteome</keyword>
<dbReference type="Proteomes" id="UP000198811">
    <property type="component" value="Unassembled WGS sequence"/>
</dbReference>
<comment type="caution">
    <text evidence="1">The sequence shown here is derived from an EMBL/GenBank/DDBJ whole genome shotgun (WGS) entry which is preliminary data.</text>
</comment>
<feature type="non-terminal residue" evidence="1">
    <location>
        <position position="1"/>
    </location>
</feature>
<evidence type="ECO:0000313" key="2">
    <source>
        <dbReference type="Proteomes" id="UP000198811"/>
    </source>
</evidence>
<dbReference type="EMBL" id="FNGL01000015">
    <property type="protein sequence ID" value="SDL27427.1"/>
    <property type="molecule type" value="Genomic_DNA"/>
</dbReference>
<organism evidence="1 2">
    <name type="scientific">Clostridium cochlearium</name>
    <dbReference type="NCBI Taxonomy" id="1494"/>
    <lineage>
        <taxon>Bacteria</taxon>
        <taxon>Bacillati</taxon>
        <taxon>Bacillota</taxon>
        <taxon>Clostridia</taxon>
        <taxon>Eubacteriales</taxon>
        <taxon>Clostridiaceae</taxon>
        <taxon>Clostridium</taxon>
    </lineage>
</organism>